<dbReference type="AlphaFoldDB" id="A0A7G1P412"/>
<dbReference type="InterPro" id="IPR013517">
    <property type="entry name" value="FG-GAP"/>
</dbReference>
<evidence type="ECO:0000313" key="2">
    <source>
        <dbReference type="EMBL" id="BCL28570.1"/>
    </source>
</evidence>
<dbReference type="Pfam" id="PF13517">
    <property type="entry name" value="FG-GAP_3"/>
    <property type="match status" value="1"/>
</dbReference>
<dbReference type="CDD" id="cd00161">
    <property type="entry name" value="beta-trefoil_Ricin-like"/>
    <property type="match status" value="1"/>
</dbReference>
<dbReference type="RefSeq" id="WP_055514268.1">
    <property type="nucleotide sequence ID" value="NZ_AP023440.1"/>
</dbReference>
<dbReference type="OrthoDB" id="9758772at2"/>
<keyword evidence="3" id="KW-1185">Reference proteome</keyword>
<keyword evidence="1" id="KW-0732">Signal</keyword>
<dbReference type="InterPro" id="IPR035992">
    <property type="entry name" value="Ricin_B-like_lectins"/>
</dbReference>
<dbReference type="SUPFAM" id="SSF50370">
    <property type="entry name" value="Ricin B-like lectins"/>
    <property type="match status" value="1"/>
</dbReference>
<dbReference type="InterPro" id="IPR028994">
    <property type="entry name" value="Integrin_alpha_N"/>
</dbReference>
<organism evidence="2 3">
    <name type="scientific">Streptomyces aurantiacus</name>
    <dbReference type="NCBI Taxonomy" id="47760"/>
    <lineage>
        <taxon>Bacteria</taxon>
        <taxon>Bacillati</taxon>
        <taxon>Actinomycetota</taxon>
        <taxon>Actinomycetes</taxon>
        <taxon>Kitasatosporales</taxon>
        <taxon>Streptomycetaceae</taxon>
        <taxon>Streptomyces</taxon>
        <taxon>Streptomyces aurantiacus group</taxon>
    </lineage>
</organism>
<dbReference type="PROSITE" id="PS50231">
    <property type="entry name" value="RICIN_B_LECTIN"/>
    <property type="match status" value="1"/>
</dbReference>
<proteinExistence type="predicted"/>
<reference evidence="2 3" key="1">
    <citation type="journal article" date="2014" name="Int. J. Syst. Evol. Microbiol.">
        <title>Complete genome sequence of Corynebacterium casei LMG S-19264T (=DSM 44701T), isolated from a smear-ripened cheese.</title>
        <authorList>
            <consortium name="US DOE Joint Genome Institute (JGI-PGF)"/>
            <person name="Walter F."/>
            <person name="Albersmeier A."/>
            <person name="Kalinowski J."/>
            <person name="Ruckert C."/>
        </authorList>
    </citation>
    <scope>NUCLEOTIDE SEQUENCE [LARGE SCALE GENOMIC DNA]</scope>
    <source>
        <strain evidence="2 3">JCM 4677</strain>
    </source>
</reference>
<dbReference type="EMBL" id="AP023440">
    <property type="protein sequence ID" value="BCL28570.1"/>
    <property type="molecule type" value="Genomic_DNA"/>
</dbReference>
<dbReference type="KEGG" id="sgm:GCM10017557_34290"/>
<sequence length="615" mass="66122">MPVPAEELKLEIVNAATGQPLGARAVPSEDGALVVRDFPDDGPPPERWRITPAQNSQDDQAYVIRNAVGDKVLDGPAAADGGVRQGNAAADKQSQQWHVVPVEGEAGLYFIEDVTDGAVLDLDDSGEDGEDGVRIVLREYDDSVASQRWRFVPAEPERISDPVLRWAPLSHWNGRRSWRLAHSAALRPAPDATPSFSNVLLVLERFGSNKDAGEWSTVGSNRSPSGLPGGWAGLGARFLADTTGDGWDIVGLKPGKGAVTSSGRGDGTFDDEERLLHQYAASASPQDLWTLTDTTGEGSLHVVVLAADGVRVSRQDEDGKDGAFAPAGGEPALKAFGHGPQAGGWHADKHPRFLADTTGDDRLDIVGCHEDGVWISLQDEDGTFAPIGEEPVLRAFGHSEDAGGWLAHEHPRFLADTTGNNRLDILGCHDDGVWISLQDEDGTFAEPLYVLDEFGVDQGWSSVQEHPRYLVRTTADGAVDIVGFGPHGVVVSRGRGDGTFEPAQLVLNDFGHTQGWTGEKHLRLLADVTGDGNPDIVGFGDEGVWVSHNHDDGKFDQAQMVCRGFGHNDDAGAWRVDHHPRFLADITGDGRVDIVGFGGPGVHVARNLFRRFRTR</sequence>
<name>A0A7G1P412_9ACTN</name>
<evidence type="ECO:0000256" key="1">
    <source>
        <dbReference type="ARBA" id="ARBA00022729"/>
    </source>
</evidence>
<evidence type="ECO:0000313" key="3">
    <source>
        <dbReference type="Proteomes" id="UP000516444"/>
    </source>
</evidence>
<dbReference type="SUPFAM" id="SSF69318">
    <property type="entry name" value="Integrin alpha N-terminal domain"/>
    <property type="match status" value="1"/>
</dbReference>
<dbReference type="Proteomes" id="UP000516444">
    <property type="component" value="Chromosome"/>
</dbReference>
<gene>
    <name evidence="2" type="ORF">GCM10017557_34290</name>
</gene>
<protein>
    <submittedName>
        <fullName evidence="2">Uncharacterized protein</fullName>
    </submittedName>
</protein>
<accession>A0A7G1P412</accession>
<dbReference type="Gene3D" id="2.80.10.50">
    <property type="match status" value="1"/>
</dbReference>